<dbReference type="InterPro" id="IPR002549">
    <property type="entry name" value="AI-2E-like"/>
</dbReference>
<feature type="transmembrane region" description="Helical" evidence="6">
    <location>
        <begin position="12"/>
        <end position="41"/>
    </location>
</feature>
<dbReference type="PANTHER" id="PTHR21716:SF64">
    <property type="entry name" value="AI-2 TRANSPORT PROTEIN TQSA"/>
    <property type="match status" value="1"/>
</dbReference>
<evidence type="ECO:0000256" key="6">
    <source>
        <dbReference type="SAM" id="Phobius"/>
    </source>
</evidence>
<keyword evidence="8" id="KW-1185">Reference proteome</keyword>
<keyword evidence="4 6" id="KW-1133">Transmembrane helix</keyword>
<organism evidence="7 8">
    <name type="scientific">Methylocapsa palsarum</name>
    <dbReference type="NCBI Taxonomy" id="1612308"/>
    <lineage>
        <taxon>Bacteria</taxon>
        <taxon>Pseudomonadati</taxon>
        <taxon>Pseudomonadota</taxon>
        <taxon>Alphaproteobacteria</taxon>
        <taxon>Hyphomicrobiales</taxon>
        <taxon>Beijerinckiaceae</taxon>
        <taxon>Methylocapsa</taxon>
    </lineage>
</organism>
<dbReference type="GO" id="GO:0016020">
    <property type="term" value="C:membrane"/>
    <property type="evidence" value="ECO:0007669"/>
    <property type="project" value="UniProtKB-SubCell"/>
</dbReference>
<keyword evidence="3 6" id="KW-0812">Transmembrane</keyword>
<gene>
    <name evidence="7" type="ORF">SAMN05444581_10398</name>
</gene>
<feature type="transmembrane region" description="Helical" evidence="6">
    <location>
        <begin position="221"/>
        <end position="245"/>
    </location>
</feature>
<dbReference type="OrthoDB" id="5792512at2"/>
<dbReference type="RefSeq" id="WP_091679599.1">
    <property type="nucleotide sequence ID" value="NZ_FOSN01000003.1"/>
</dbReference>
<protein>
    <submittedName>
        <fullName evidence="7">Predicted PurR-regulated permease PerM</fullName>
    </submittedName>
</protein>
<evidence type="ECO:0000256" key="5">
    <source>
        <dbReference type="ARBA" id="ARBA00023136"/>
    </source>
</evidence>
<comment type="subcellular location">
    <subcellularLocation>
        <location evidence="1">Membrane</location>
        <topology evidence="1">Multi-pass membrane protein</topology>
    </subcellularLocation>
</comment>
<comment type="similarity">
    <text evidence="2">Belongs to the autoinducer-2 exporter (AI-2E) (TC 2.A.86) family.</text>
</comment>
<feature type="transmembrane region" description="Helical" evidence="6">
    <location>
        <begin position="159"/>
        <end position="180"/>
    </location>
</feature>
<reference evidence="7 8" key="1">
    <citation type="submission" date="2016-10" db="EMBL/GenBank/DDBJ databases">
        <authorList>
            <person name="de Groot N.N."/>
        </authorList>
    </citation>
    <scope>NUCLEOTIDE SEQUENCE [LARGE SCALE GENOMIC DNA]</scope>
    <source>
        <strain evidence="7 8">NE2</strain>
    </source>
</reference>
<name>A0A1I3XH22_9HYPH</name>
<evidence type="ECO:0000256" key="2">
    <source>
        <dbReference type="ARBA" id="ARBA00009773"/>
    </source>
</evidence>
<dbReference type="GO" id="GO:0055085">
    <property type="term" value="P:transmembrane transport"/>
    <property type="evidence" value="ECO:0007669"/>
    <property type="project" value="TreeGrafter"/>
</dbReference>
<dbReference type="Proteomes" id="UP000198755">
    <property type="component" value="Unassembled WGS sequence"/>
</dbReference>
<proteinExistence type="inferred from homology"/>
<feature type="transmembrane region" description="Helical" evidence="6">
    <location>
        <begin position="53"/>
        <end position="78"/>
    </location>
</feature>
<feature type="transmembrane region" description="Helical" evidence="6">
    <location>
        <begin position="315"/>
        <end position="346"/>
    </location>
</feature>
<evidence type="ECO:0000256" key="3">
    <source>
        <dbReference type="ARBA" id="ARBA00022692"/>
    </source>
</evidence>
<accession>A0A1I3XH22</accession>
<dbReference type="Pfam" id="PF01594">
    <property type="entry name" value="AI-2E_transport"/>
    <property type="match status" value="1"/>
</dbReference>
<evidence type="ECO:0000313" key="8">
    <source>
        <dbReference type="Proteomes" id="UP000198755"/>
    </source>
</evidence>
<dbReference type="PANTHER" id="PTHR21716">
    <property type="entry name" value="TRANSMEMBRANE PROTEIN"/>
    <property type="match status" value="1"/>
</dbReference>
<sequence length="382" mass="40871">MRIDWQVGFWVGAFVLLILLLWLFSGVLLPFVAAVALGYLLDPVADWLQKLGLSRLGATFVIMAGFIFLGVASLVLIVPVLGSQLASFIEALPAYGSRLADLISEEGARLVRDYGGVVAEKLGLGADAAADIRKSTTDLLPEAAAWAASLLKSAWTNGAALISLMSLLVVTPVVAFYLLLDWDKMVATIYNLVPPRHQDTVAELAREIDTALAGFLRGQSLVCLFLGLWYGIGLSLIGLNFGLLIGLTAGVLSFVPYVGSLTALVLSVSVAIVQDWPQWRLLFEAIGVFLAGQFIEGNILSPKLVGESVGLHPVWLIFALLAFGSLFGFTGLITAVPIAAAAGVILRFAVGRYRESDLYTGNADPSARSFFEQTAARADKRR</sequence>
<evidence type="ECO:0000256" key="1">
    <source>
        <dbReference type="ARBA" id="ARBA00004141"/>
    </source>
</evidence>
<keyword evidence="5 6" id="KW-0472">Membrane</keyword>
<feature type="transmembrane region" description="Helical" evidence="6">
    <location>
        <begin position="251"/>
        <end position="272"/>
    </location>
</feature>
<dbReference type="STRING" id="1612308.SAMN05444581_10398"/>
<dbReference type="EMBL" id="FOSN01000003">
    <property type="protein sequence ID" value="SFK18371.1"/>
    <property type="molecule type" value="Genomic_DNA"/>
</dbReference>
<evidence type="ECO:0000256" key="4">
    <source>
        <dbReference type="ARBA" id="ARBA00022989"/>
    </source>
</evidence>
<dbReference type="AlphaFoldDB" id="A0A1I3XH22"/>
<evidence type="ECO:0000313" key="7">
    <source>
        <dbReference type="EMBL" id="SFK18371.1"/>
    </source>
</evidence>